<gene>
    <name evidence="1" type="ORF">A3F23_00360</name>
</gene>
<proteinExistence type="predicted"/>
<dbReference type="Proteomes" id="UP000177723">
    <property type="component" value="Unassembled WGS sequence"/>
</dbReference>
<dbReference type="SUPFAM" id="SSF54197">
    <property type="entry name" value="HIT-like"/>
    <property type="match status" value="1"/>
</dbReference>
<comment type="caution">
    <text evidence="1">The sequence shown here is derived from an EMBL/GenBank/DDBJ whole genome shotgun (WGS) entry which is preliminary data.</text>
</comment>
<evidence type="ECO:0000313" key="2">
    <source>
        <dbReference type="Proteomes" id="UP000177723"/>
    </source>
</evidence>
<organism evidence="1 2">
    <name type="scientific">Candidatus Giovannonibacteria bacterium RIFCSPHIGHO2_12_FULL_43_15</name>
    <dbReference type="NCBI Taxonomy" id="1798341"/>
    <lineage>
        <taxon>Bacteria</taxon>
        <taxon>Candidatus Giovannoniibacteriota</taxon>
    </lineage>
</organism>
<sequence length="274" mass="30975">MNDIIFQPLPGEFALITGGGTRTAIKLSRPWQPSLPPIAPEKCPFCKESQLEEISLPNLPAGWCLRSALYTPHRRHRLVIPKKCWDAETLQKLGGYARISEALEIVRLATKDDQVEMSTFIHVGYSAGQNLAHAHWHLMEVRVREPLMLAGFSQELLVLQGEKFNIFAQGARAGECLVVSREKQLKFNEDMAKKLADVLEWIVARGNEKFRSTEGRPPEFSISVRISADGYFRYADYCPILNAWGATEYVFAHLEGSPITLPWPHELTAAYLRE</sequence>
<dbReference type="EMBL" id="MFHT01000020">
    <property type="protein sequence ID" value="OGF77386.1"/>
    <property type="molecule type" value="Genomic_DNA"/>
</dbReference>
<dbReference type="InterPro" id="IPR036265">
    <property type="entry name" value="HIT-like_sf"/>
</dbReference>
<dbReference type="AlphaFoldDB" id="A0A1F5WP09"/>
<evidence type="ECO:0000313" key="1">
    <source>
        <dbReference type="EMBL" id="OGF77386.1"/>
    </source>
</evidence>
<evidence type="ECO:0008006" key="3">
    <source>
        <dbReference type="Google" id="ProtNLM"/>
    </source>
</evidence>
<dbReference type="Gene3D" id="3.30.428.10">
    <property type="entry name" value="HIT-like"/>
    <property type="match status" value="1"/>
</dbReference>
<accession>A0A1F5WP09</accession>
<protein>
    <recommendedName>
        <fullName evidence="3">Galactose-1-phosphate uridyl transferase N-terminal domain-containing protein</fullName>
    </recommendedName>
</protein>
<name>A0A1F5WP09_9BACT</name>
<reference evidence="1 2" key="1">
    <citation type="journal article" date="2016" name="Nat. Commun.">
        <title>Thousands of microbial genomes shed light on interconnected biogeochemical processes in an aquifer system.</title>
        <authorList>
            <person name="Anantharaman K."/>
            <person name="Brown C.T."/>
            <person name="Hug L.A."/>
            <person name="Sharon I."/>
            <person name="Castelle C.J."/>
            <person name="Probst A.J."/>
            <person name="Thomas B.C."/>
            <person name="Singh A."/>
            <person name="Wilkins M.J."/>
            <person name="Karaoz U."/>
            <person name="Brodie E.L."/>
            <person name="Williams K.H."/>
            <person name="Hubbard S.S."/>
            <person name="Banfield J.F."/>
        </authorList>
    </citation>
    <scope>NUCLEOTIDE SEQUENCE [LARGE SCALE GENOMIC DNA]</scope>
</reference>